<name>A0AAI8YN40_9PEZI</name>
<dbReference type="EMBL" id="CAUWAG010000018">
    <property type="protein sequence ID" value="CAJ2510954.1"/>
    <property type="molecule type" value="Genomic_DNA"/>
</dbReference>
<protein>
    <submittedName>
        <fullName evidence="2">Uu.00g065790.m01.CDS01</fullName>
    </submittedName>
</protein>
<reference evidence="2" key="1">
    <citation type="submission" date="2023-10" db="EMBL/GenBank/DDBJ databases">
        <authorList>
            <person name="Hackl T."/>
        </authorList>
    </citation>
    <scope>NUCLEOTIDE SEQUENCE</scope>
</reference>
<dbReference type="SUPFAM" id="SSF53254">
    <property type="entry name" value="Phosphoglycerate mutase-like"/>
    <property type="match status" value="1"/>
</dbReference>
<evidence type="ECO:0000256" key="1">
    <source>
        <dbReference type="SAM" id="MobiDB-lite"/>
    </source>
</evidence>
<gene>
    <name evidence="2" type="ORF">KHLLAP_LOCUS11422</name>
</gene>
<evidence type="ECO:0000313" key="3">
    <source>
        <dbReference type="Proteomes" id="UP001295740"/>
    </source>
</evidence>
<sequence>MSVWRVDYVRHAMSESNRDENNGVHILDPKLVSGEEDRGDGRKLCCTALRPYFRIEANRPTHVALSPLARAVQTMILALEIDVLQTAKVTVLPSLIEQTDWMSDRARPSAEIKGLMRSELRLRARESGIPEITVDMDYSAFEEVEKDEDWIKKDGPYAPHSIIERAKRAREDLREWAKASEEDSGSGKAKLAVLGHSGFVNFLIDDYSGIGCLDSDTPQLGSWPYGAIGQLILSDVDENNTVVRLEETRESRKRRGRQADGDGTEVKTAQMQRDAIVKISRRNATLGIYRTIFETGRIPEVVAGQGIDYLLGNDL</sequence>
<feature type="region of interest" description="Disordered" evidence="1">
    <location>
        <begin position="247"/>
        <end position="267"/>
    </location>
</feature>
<organism evidence="2 3">
    <name type="scientific">Anthostomella pinea</name>
    <dbReference type="NCBI Taxonomy" id="933095"/>
    <lineage>
        <taxon>Eukaryota</taxon>
        <taxon>Fungi</taxon>
        <taxon>Dikarya</taxon>
        <taxon>Ascomycota</taxon>
        <taxon>Pezizomycotina</taxon>
        <taxon>Sordariomycetes</taxon>
        <taxon>Xylariomycetidae</taxon>
        <taxon>Xylariales</taxon>
        <taxon>Xylariaceae</taxon>
        <taxon>Anthostomella</taxon>
    </lineage>
</organism>
<accession>A0AAI8YN40</accession>
<evidence type="ECO:0000313" key="2">
    <source>
        <dbReference type="EMBL" id="CAJ2510954.1"/>
    </source>
</evidence>
<dbReference type="Gene3D" id="3.40.50.1240">
    <property type="entry name" value="Phosphoglycerate mutase-like"/>
    <property type="match status" value="1"/>
</dbReference>
<dbReference type="Proteomes" id="UP001295740">
    <property type="component" value="Unassembled WGS sequence"/>
</dbReference>
<dbReference type="InterPro" id="IPR029033">
    <property type="entry name" value="His_PPase_superfam"/>
</dbReference>
<dbReference type="AlphaFoldDB" id="A0AAI8YN40"/>
<comment type="caution">
    <text evidence="2">The sequence shown here is derived from an EMBL/GenBank/DDBJ whole genome shotgun (WGS) entry which is preliminary data.</text>
</comment>
<keyword evidence="3" id="KW-1185">Reference proteome</keyword>
<proteinExistence type="predicted"/>